<feature type="compositionally biased region" description="Polar residues" evidence="1">
    <location>
        <begin position="58"/>
        <end position="69"/>
    </location>
</feature>
<evidence type="ECO:0000256" key="1">
    <source>
        <dbReference type="SAM" id="MobiDB-lite"/>
    </source>
</evidence>
<accession>M1D7Z1</accession>
<keyword evidence="3" id="KW-1185">Reference proteome</keyword>
<organism evidence="2 3">
    <name type="scientific">Solanum tuberosum</name>
    <name type="common">Potato</name>
    <dbReference type="NCBI Taxonomy" id="4113"/>
    <lineage>
        <taxon>Eukaryota</taxon>
        <taxon>Viridiplantae</taxon>
        <taxon>Streptophyta</taxon>
        <taxon>Embryophyta</taxon>
        <taxon>Tracheophyta</taxon>
        <taxon>Spermatophyta</taxon>
        <taxon>Magnoliopsida</taxon>
        <taxon>eudicotyledons</taxon>
        <taxon>Gunneridae</taxon>
        <taxon>Pentapetalae</taxon>
        <taxon>asterids</taxon>
        <taxon>lamiids</taxon>
        <taxon>Solanales</taxon>
        <taxon>Solanaceae</taxon>
        <taxon>Solanoideae</taxon>
        <taxon>Solaneae</taxon>
        <taxon>Solanum</taxon>
    </lineage>
</organism>
<evidence type="ECO:0000313" key="3">
    <source>
        <dbReference type="Proteomes" id="UP000011115"/>
    </source>
</evidence>
<protein>
    <submittedName>
        <fullName evidence="2">Uncharacterized protein</fullName>
    </submittedName>
</protein>
<dbReference type="HOGENOM" id="CLU_1456879_0_0_1"/>
<dbReference type="Gramene" id="PGSC0003DMT400084754">
    <property type="protein sequence ID" value="PGSC0003DMT400084754"/>
    <property type="gene ID" value="PGSC0003DMG400034325"/>
</dbReference>
<dbReference type="STRING" id="4113.M1D7Z1"/>
<dbReference type="InParanoid" id="M1D7Z1"/>
<proteinExistence type="predicted"/>
<name>M1D7Z1_SOLTU</name>
<evidence type="ECO:0000313" key="2">
    <source>
        <dbReference type="EnsemblPlants" id="PGSC0003DMT400084754"/>
    </source>
</evidence>
<dbReference type="PaxDb" id="4113-PGSC0003DMT400084754"/>
<feature type="region of interest" description="Disordered" evidence="1">
    <location>
        <begin position="48"/>
        <end position="69"/>
    </location>
</feature>
<dbReference type="AlphaFoldDB" id="M1D7Z1"/>
<sequence length="186" mass="21135">MQTRGHNTLVIEQHYEALRHYIEKLSDDQDNSAAQPYLEQLVDNQNNSVDQAHDGESNELNSSVGGTAVQPNDESANTIFTLYCFKILVSRFPTIIAVKKEYHNHQGYLVMLKLLYLMFTRSLGYLLKRGFSTRYSFVLFASPPPEFFLYPAHPLLVVQCADPVTVTPRANPETRTRDLGPQMIPS</sequence>
<dbReference type="EnsemblPlants" id="PGSC0003DMT400084754">
    <property type="protein sequence ID" value="PGSC0003DMT400084754"/>
    <property type="gene ID" value="PGSC0003DMG400034325"/>
</dbReference>
<reference evidence="3" key="1">
    <citation type="journal article" date="2011" name="Nature">
        <title>Genome sequence and analysis of the tuber crop potato.</title>
        <authorList>
            <consortium name="The Potato Genome Sequencing Consortium"/>
        </authorList>
    </citation>
    <scope>NUCLEOTIDE SEQUENCE [LARGE SCALE GENOMIC DNA]</scope>
    <source>
        <strain evidence="3">cv. DM1-3 516 R44</strain>
    </source>
</reference>
<dbReference type="Proteomes" id="UP000011115">
    <property type="component" value="Unassembled WGS sequence"/>
</dbReference>
<reference evidence="2" key="2">
    <citation type="submission" date="2015-06" db="UniProtKB">
        <authorList>
            <consortium name="EnsemblPlants"/>
        </authorList>
    </citation>
    <scope>IDENTIFICATION</scope>
    <source>
        <strain evidence="2">DM1-3 516 R44</strain>
    </source>
</reference>